<evidence type="ECO:0000256" key="1">
    <source>
        <dbReference type="ARBA" id="ARBA00004418"/>
    </source>
</evidence>
<dbReference type="PROSITE" id="PS51257">
    <property type="entry name" value="PROKAR_LIPOPROTEIN"/>
    <property type="match status" value="1"/>
</dbReference>
<dbReference type="SUPFAM" id="SSF53850">
    <property type="entry name" value="Periplasmic binding protein-like II"/>
    <property type="match status" value="1"/>
</dbReference>
<dbReference type="PANTHER" id="PTHR30024:SF47">
    <property type="entry name" value="TAURINE-BINDING PERIPLASMIC PROTEIN"/>
    <property type="match status" value="1"/>
</dbReference>
<dbReference type="Gene3D" id="3.40.190.10">
    <property type="entry name" value="Periplasmic binding protein-like II"/>
    <property type="match status" value="2"/>
</dbReference>
<evidence type="ECO:0000313" key="5">
    <source>
        <dbReference type="EMBL" id="PNS02267.1"/>
    </source>
</evidence>
<reference evidence="5 6" key="1">
    <citation type="submission" date="2013-12" db="EMBL/GenBank/DDBJ databases">
        <title>Comparative genomics of Petrotoga isolates.</title>
        <authorList>
            <person name="Nesbo C.L."/>
            <person name="Charchuk R."/>
            <person name="Chow K."/>
        </authorList>
    </citation>
    <scope>NUCLEOTIDE SEQUENCE [LARGE SCALE GENOMIC DNA]</scope>
    <source>
        <strain evidence="5 6">DSM 10691</strain>
    </source>
</reference>
<comment type="subcellular location">
    <subcellularLocation>
        <location evidence="1">Periplasm</location>
    </subcellularLocation>
</comment>
<dbReference type="GO" id="GO:0042918">
    <property type="term" value="P:alkanesulfonate transmembrane transport"/>
    <property type="evidence" value="ECO:0007669"/>
    <property type="project" value="TreeGrafter"/>
</dbReference>
<dbReference type="EMBL" id="AZRM01000005">
    <property type="protein sequence ID" value="PNS02267.1"/>
    <property type="molecule type" value="Genomic_DNA"/>
</dbReference>
<dbReference type="Proteomes" id="UP000236199">
    <property type="component" value="Unassembled WGS sequence"/>
</dbReference>
<sequence length="351" mass="39412">MVYMKSKLMKSLLFFALIIMITLIFTSCNKGQQDLPKEINIGILRVPNDETIAIEQGLFDKYFSDKGIQCNFIVFDSGVEANQAFASGSIDFATMGNINSIIAFVRNLDVELIWIHEVLGDIEALVVRENDEINSINDLVGKKIATPFASTSHYILLNILKEAGIEEKVQLLDMKTTEIVAAWSRGDIDAAYTWQPSLGELIENGGRVLISSEDMLERGYITANVALVSKNFSEKYPDLVVSFIDCLAEANDIYLNDPERAAEIVSRNLGISPETALIQMQGSIWLTREEMISQKYMGTSEKPGNFVRVMKDTSDFLKAQGFIENSPSLEEFSEYINPYYIEKSLEKDDEI</sequence>
<accession>A0A2K1PHW7</accession>
<name>A0A2K1PHW7_9BACT</name>
<keyword evidence="3" id="KW-0732">Signal</keyword>
<evidence type="ECO:0000256" key="2">
    <source>
        <dbReference type="ARBA" id="ARBA00010742"/>
    </source>
</evidence>
<dbReference type="PANTHER" id="PTHR30024">
    <property type="entry name" value="ALIPHATIC SULFONATES-BINDING PROTEIN-RELATED"/>
    <property type="match status" value="1"/>
</dbReference>
<comment type="similarity">
    <text evidence="2">Belongs to the bacterial solute-binding protein SsuA/TauA family.</text>
</comment>
<evidence type="ECO:0000259" key="4">
    <source>
        <dbReference type="Pfam" id="PF09084"/>
    </source>
</evidence>
<dbReference type="GO" id="GO:0042597">
    <property type="term" value="C:periplasmic space"/>
    <property type="evidence" value="ECO:0007669"/>
    <property type="project" value="UniProtKB-SubCell"/>
</dbReference>
<evidence type="ECO:0000256" key="3">
    <source>
        <dbReference type="ARBA" id="ARBA00022729"/>
    </source>
</evidence>
<organism evidence="5 6">
    <name type="scientific">Petrotoga miotherma DSM 10691</name>
    <dbReference type="NCBI Taxonomy" id="1434326"/>
    <lineage>
        <taxon>Bacteria</taxon>
        <taxon>Thermotogati</taxon>
        <taxon>Thermotogota</taxon>
        <taxon>Thermotogae</taxon>
        <taxon>Petrotogales</taxon>
        <taxon>Petrotogaceae</taxon>
        <taxon>Petrotoga</taxon>
    </lineage>
</organism>
<comment type="caution">
    <text evidence="5">The sequence shown here is derived from an EMBL/GenBank/DDBJ whole genome shotgun (WGS) entry which is preliminary data.</text>
</comment>
<dbReference type="AlphaFoldDB" id="A0A2K1PHW7"/>
<proteinExistence type="inferred from homology"/>
<protein>
    <submittedName>
        <fullName evidence="5">Taurine ABC transporter substrate-binding protein</fullName>
    </submittedName>
</protein>
<feature type="domain" description="SsuA/THI5-like" evidence="4">
    <location>
        <begin position="62"/>
        <end position="261"/>
    </location>
</feature>
<dbReference type="InterPro" id="IPR010068">
    <property type="entry name" value="Peri-bd_TauA"/>
</dbReference>
<dbReference type="CDD" id="cd13560">
    <property type="entry name" value="PBP2_taurine"/>
    <property type="match status" value="1"/>
</dbReference>
<evidence type="ECO:0000313" key="6">
    <source>
        <dbReference type="Proteomes" id="UP000236199"/>
    </source>
</evidence>
<gene>
    <name evidence="5" type="ORF">X928_00600</name>
</gene>
<dbReference type="InterPro" id="IPR015168">
    <property type="entry name" value="SsuA/THI5"/>
</dbReference>
<keyword evidence="6" id="KW-1185">Reference proteome</keyword>
<dbReference type="Pfam" id="PF09084">
    <property type="entry name" value="NMT1"/>
    <property type="match status" value="1"/>
</dbReference>